<protein>
    <submittedName>
        <fullName evidence="4">Uncharacterized protein</fullName>
    </submittedName>
</protein>
<feature type="signal peptide" evidence="3">
    <location>
        <begin position="1"/>
        <end position="23"/>
    </location>
</feature>
<sequence>MSCRVGMLYALLLLFFLLKLVVSRQVDELEDSVDALEKEYFGKLKVVQDLKSERDSLERRILDRREQVKELAQNRQQVVEEKKLKERSIESLKLQLQTGEESQVEELEKTLETLSHTLEETEIEYRNTLLHLEKLRSSVETDSEQRLLRLLVEWFSPCQPSLVPSISNLILVFRSVIKICGNISCMMVRLFSFFIQQKDWLNFLEALCTWWLMALFVILQMRLVLGSFFSWFFLTGLPWVSMFDYRKDCYLGSHLVGSSFSFCLWDFLTDLEKFLIATVSQVVVLHCSMRWDTLLSVSHLYIPVDVFLPTLLQKSRGLFFCYWIPKLVM</sequence>
<keyword evidence="2" id="KW-1133">Transmembrane helix</keyword>
<feature type="coiled-coil region" evidence="1">
    <location>
        <begin position="19"/>
        <end position="124"/>
    </location>
</feature>
<feature type="transmembrane region" description="Helical" evidence="2">
    <location>
        <begin position="225"/>
        <end position="243"/>
    </location>
</feature>
<evidence type="ECO:0000256" key="3">
    <source>
        <dbReference type="SAM" id="SignalP"/>
    </source>
</evidence>
<evidence type="ECO:0000313" key="4">
    <source>
        <dbReference type="EMBL" id="KAK4523760.1"/>
    </source>
</evidence>
<reference evidence="4 5" key="1">
    <citation type="submission" date="2022-07" db="EMBL/GenBank/DDBJ databases">
        <title>Genome-wide signatures of adaptation to extreme environments.</title>
        <authorList>
            <person name="Cho C.H."/>
            <person name="Yoon H.S."/>
        </authorList>
    </citation>
    <scope>NUCLEOTIDE SEQUENCE [LARGE SCALE GENOMIC DNA]</scope>
    <source>
        <strain evidence="4 5">108.79 E11</strain>
    </source>
</reference>
<evidence type="ECO:0000313" key="5">
    <source>
        <dbReference type="Proteomes" id="UP001300502"/>
    </source>
</evidence>
<feature type="transmembrane region" description="Helical" evidence="2">
    <location>
        <begin position="200"/>
        <end position="219"/>
    </location>
</feature>
<keyword evidence="1" id="KW-0175">Coiled coil</keyword>
<organism evidence="4 5">
    <name type="scientific">Galdieria yellowstonensis</name>
    <dbReference type="NCBI Taxonomy" id="3028027"/>
    <lineage>
        <taxon>Eukaryota</taxon>
        <taxon>Rhodophyta</taxon>
        <taxon>Bangiophyceae</taxon>
        <taxon>Galdieriales</taxon>
        <taxon>Galdieriaceae</taxon>
        <taxon>Galdieria</taxon>
    </lineage>
</organism>
<keyword evidence="2" id="KW-0812">Transmembrane</keyword>
<name>A0AAV9I8Q5_9RHOD</name>
<evidence type="ECO:0000256" key="1">
    <source>
        <dbReference type="SAM" id="Coils"/>
    </source>
</evidence>
<feature type="chain" id="PRO_5043406954" evidence="3">
    <location>
        <begin position="24"/>
        <end position="329"/>
    </location>
</feature>
<dbReference type="AlphaFoldDB" id="A0AAV9I8Q5"/>
<keyword evidence="3" id="KW-0732">Signal</keyword>
<proteinExistence type="predicted"/>
<evidence type="ECO:0000256" key="2">
    <source>
        <dbReference type="SAM" id="Phobius"/>
    </source>
</evidence>
<accession>A0AAV9I8Q5</accession>
<dbReference type="EMBL" id="JANCYU010000020">
    <property type="protein sequence ID" value="KAK4523760.1"/>
    <property type="molecule type" value="Genomic_DNA"/>
</dbReference>
<keyword evidence="5" id="KW-1185">Reference proteome</keyword>
<gene>
    <name evidence="4" type="ORF">GAYE_SCF00G1656</name>
</gene>
<dbReference type="Proteomes" id="UP001300502">
    <property type="component" value="Unassembled WGS sequence"/>
</dbReference>
<comment type="caution">
    <text evidence="4">The sequence shown here is derived from an EMBL/GenBank/DDBJ whole genome shotgun (WGS) entry which is preliminary data.</text>
</comment>
<keyword evidence="2" id="KW-0472">Membrane</keyword>